<gene>
    <name evidence="2" type="ORF">CORC01_13423</name>
</gene>
<name>A0A1G4AQ89_9PEZI</name>
<dbReference type="EMBL" id="MJBS01000192">
    <property type="protein sequence ID" value="OHE91265.1"/>
    <property type="molecule type" value="Genomic_DNA"/>
</dbReference>
<dbReference type="RefSeq" id="XP_022468438.1">
    <property type="nucleotide sequence ID" value="XM_022625040.1"/>
</dbReference>
<protein>
    <submittedName>
        <fullName evidence="2">Uncharacterized protein</fullName>
    </submittedName>
</protein>
<dbReference type="OrthoDB" id="10539965at2759"/>
<keyword evidence="3" id="KW-1185">Reference proteome</keyword>
<evidence type="ECO:0000256" key="1">
    <source>
        <dbReference type="SAM" id="MobiDB-lite"/>
    </source>
</evidence>
<evidence type="ECO:0000313" key="3">
    <source>
        <dbReference type="Proteomes" id="UP000176998"/>
    </source>
</evidence>
<comment type="caution">
    <text evidence="2">The sequence shown here is derived from an EMBL/GenBank/DDBJ whole genome shotgun (WGS) entry which is preliminary data.</text>
</comment>
<dbReference type="AlphaFoldDB" id="A0A1G4AQ89"/>
<dbReference type="Proteomes" id="UP000176998">
    <property type="component" value="Unassembled WGS sequence"/>
</dbReference>
<feature type="region of interest" description="Disordered" evidence="1">
    <location>
        <begin position="93"/>
        <end position="127"/>
    </location>
</feature>
<sequence>HPHLFSFPLSPLQAGTSLTPRSFSAAAQHQTSPSLALHLAPRPSCVASHDGSHCPGLVSSPALQPCLVAICFLSNSVTESQLTATARNPPQSICVTRPDHVNKRPSRRSRTKHCVTTTPHPSLSAAI</sequence>
<organism evidence="2 3">
    <name type="scientific">Colletotrichum orchidophilum</name>
    <dbReference type="NCBI Taxonomy" id="1209926"/>
    <lineage>
        <taxon>Eukaryota</taxon>
        <taxon>Fungi</taxon>
        <taxon>Dikarya</taxon>
        <taxon>Ascomycota</taxon>
        <taxon>Pezizomycotina</taxon>
        <taxon>Sordariomycetes</taxon>
        <taxon>Hypocreomycetidae</taxon>
        <taxon>Glomerellales</taxon>
        <taxon>Glomerellaceae</taxon>
        <taxon>Colletotrichum</taxon>
    </lineage>
</organism>
<accession>A0A1G4AQ89</accession>
<evidence type="ECO:0000313" key="2">
    <source>
        <dbReference type="EMBL" id="OHE91265.1"/>
    </source>
</evidence>
<dbReference type="GeneID" id="34566550"/>
<proteinExistence type="predicted"/>
<feature type="compositionally biased region" description="Basic residues" evidence="1">
    <location>
        <begin position="103"/>
        <end position="113"/>
    </location>
</feature>
<reference evidence="2 3" key="1">
    <citation type="submission" date="2016-09" db="EMBL/GenBank/DDBJ databases">
        <authorList>
            <person name="Capua I."/>
            <person name="De Benedictis P."/>
            <person name="Joannis T."/>
            <person name="Lombin L.H."/>
            <person name="Cattoli G."/>
        </authorList>
    </citation>
    <scope>NUCLEOTIDE SEQUENCE [LARGE SCALE GENOMIC DNA]</scope>
    <source>
        <strain evidence="2 3">IMI 309357</strain>
    </source>
</reference>
<feature type="non-terminal residue" evidence="2">
    <location>
        <position position="1"/>
    </location>
</feature>